<accession>A0A5B7FS76</accession>
<dbReference type="EMBL" id="VSRR010009622">
    <property type="protein sequence ID" value="MPC50620.1"/>
    <property type="molecule type" value="Genomic_DNA"/>
</dbReference>
<evidence type="ECO:0000313" key="2">
    <source>
        <dbReference type="EMBL" id="MPC50620.1"/>
    </source>
</evidence>
<dbReference type="AlphaFoldDB" id="A0A5B7FS76"/>
<protein>
    <submittedName>
        <fullName evidence="2">Uncharacterized protein</fullName>
    </submittedName>
</protein>
<comment type="caution">
    <text evidence="2">The sequence shown here is derived from an EMBL/GenBank/DDBJ whole genome shotgun (WGS) entry which is preliminary data.</text>
</comment>
<evidence type="ECO:0000256" key="1">
    <source>
        <dbReference type="SAM" id="MobiDB-lite"/>
    </source>
</evidence>
<name>A0A5B7FS76_PORTR</name>
<proteinExistence type="predicted"/>
<organism evidence="2 3">
    <name type="scientific">Portunus trituberculatus</name>
    <name type="common">Swimming crab</name>
    <name type="synonym">Neptunus trituberculatus</name>
    <dbReference type="NCBI Taxonomy" id="210409"/>
    <lineage>
        <taxon>Eukaryota</taxon>
        <taxon>Metazoa</taxon>
        <taxon>Ecdysozoa</taxon>
        <taxon>Arthropoda</taxon>
        <taxon>Crustacea</taxon>
        <taxon>Multicrustacea</taxon>
        <taxon>Malacostraca</taxon>
        <taxon>Eumalacostraca</taxon>
        <taxon>Eucarida</taxon>
        <taxon>Decapoda</taxon>
        <taxon>Pleocyemata</taxon>
        <taxon>Brachyura</taxon>
        <taxon>Eubrachyura</taxon>
        <taxon>Portunoidea</taxon>
        <taxon>Portunidae</taxon>
        <taxon>Portuninae</taxon>
        <taxon>Portunus</taxon>
    </lineage>
</organism>
<keyword evidence="3" id="KW-1185">Reference proteome</keyword>
<dbReference type="Proteomes" id="UP000324222">
    <property type="component" value="Unassembled WGS sequence"/>
</dbReference>
<evidence type="ECO:0000313" key="3">
    <source>
        <dbReference type="Proteomes" id="UP000324222"/>
    </source>
</evidence>
<sequence length="99" mass="10894">MRRPPDWPLGALRWKGATKKASRAASRTGKGRPPPATPTSTRPMLVSATGLMGLTDTPSSPYRRPRLMSSSVQAERVRDSQDHSRLPIPTRHQATDSLH</sequence>
<reference evidence="2 3" key="1">
    <citation type="submission" date="2019-05" db="EMBL/GenBank/DDBJ databases">
        <title>Another draft genome of Portunus trituberculatus and its Hox gene families provides insights of decapod evolution.</title>
        <authorList>
            <person name="Jeong J.-H."/>
            <person name="Song I."/>
            <person name="Kim S."/>
            <person name="Choi T."/>
            <person name="Kim D."/>
            <person name="Ryu S."/>
            <person name="Kim W."/>
        </authorList>
    </citation>
    <scope>NUCLEOTIDE SEQUENCE [LARGE SCALE GENOMIC DNA]</scope>
    <source>
        <tissue evidence="2">Muscle</tissue>
    </source>
</reference>
<feature type="region of interest" description="Disordered" evidence="1">
    <location>
        <begin position="1"/>
        <end position="99"/>
    </location>
</feature>
<feature type="compositionally biased region" description="Basic and acidic residues" evidence="1">
    <location>
        <begin position="75"/>
        <end position="85"/>
    </location>
</feature>
<gene>
    <name evidence="2" type="ORF">E2C01_044449</name>
</gene>